<dbReference type="InterPro" id="IPR005864">
    <property type="entry name" value="ATP_synth_F0_bsu_bac"/>
</dbReference>
<evidence type="ECO:0000256" key="5">
    <source>
        <dbReference type="ARBA" id="ARBA00022692"/>
    </source>
</evidence>
<dbReference type="GO" id="GO:0005886">
    <property type="term" value="C:plasma membrane"/>
    <property type="evidence" value="ECO:0007669"/>
    <property type="project" value="UniProtKB-SubCell"/>
</dbReference>
<evidence type="ECO:0000256" key="13">
    <source>
        <dbReference type="HAMAP-Rule" id="MF_01398"/>
    </source>
</evidence>
<dbReference type="GO" id="GO:0045259">
    <property type="term" value="C:proton-transporting ATP synthase complex"/>
    <property type="evidence" value="ECO:0007669"/>
    <property type="project" value="UniProtKB-KW"/>
</dbReference>
<evidence type="ECO:0000256" key="3">
    <source>
        <dbReference type="ARBA" id="ARBA00022475"/>
    </source>
</evidence>
<dbReference type="InterPro" id="IPR050059">
    <property type="entry name" value="ATP_synthase_B_chain"/>
</dbReference>
<protein>
    <recommendedName>
        <fullName evidence="13">ATP synthase subunit b</fullName>
    </recommendedName>
    <alternativeName>
        <fullName evidence="13">ATP synthase F(0) sector subunit b</fullName>
    </alternativeName>
    <alternativeName>
        <fullName evidence="13">ATPase subunit I</fullName>
    </alternativeName>
    <alternativeName>
        <fullName evidence="13">F-type ATPase subunit b</fullName>
        <shortName evidence="13">F-ATPase subunit b</shortName>
    </alternativeName>
</protein>
<evidence type="ECO:0000256" key="11">
    <source>
        <dbReference type="ARBA" id="ARBA00025198"/>
    </source>
</evidence>
<evidence type="ECO:0000256" key="10">
    <source>
        <dbReference type="ARBA" id="ARBA00023310"/>
    </source>
</evidence>
<evidence type="ECO:0000256" key="7">
    <source>
        <dbReference type="ARBA" id="ARBA00022989"/>
    </source>
</evidence>
<evidence type="ECO:0000256" key="9">
    <source>
        <dbReference type="ARBA" id="ARBA00023136"/>
    </source>
</evidence>
<comment type="function">
    <text evidence="13">Component of the F(0) channel, it forms part of the peripheral stalk, linking F(1) to F(0).</text>
</comment>
<dbReference type="PANTHER" id="PTHR33445:SF1">
    <property type="entry name" value="ATP SYNTHASE SUBUNIT B"/>
    <property type="match status" value="1"/>
</dbReference>
<dbReference type="HAMAP" id="MF_01398">
    <property type="entry name" value="ATP_synth_b_bprime"/>
    <property type="match status" value="1"/>
</dbReference>
<comment type="similarity">
    <text evidence="1 13 14">Belongs to the ATPase B chain family.</text>
</comment>
<dbReference type="NCBIfam" id="TIGR01144">
    <property type="entry name" value="ATP_synt_b"/>
    <property type="match status" value="1"/>
</dbReference>
<evidence type="ECO:0000313" key="16">
    <source>
        <dbReference type="EMBL" id="SEQ98916.1"/>
    </source>
</evidence>
<dbReference type="AlphaFoldDB" id="A0A1H9KIE8"/>
<dbReference type="RefSeq" id="WP_089746497.1">
    <property type="nucleotide sequence ID" value="NZ_FOGF01000014.1"/>
</dbReference>
<dbReference type="CDD" id="cd06503">
    <property type="entry name" value="ATP-synt_Fo_b"/>
    <property type="match status" value="1"/>
</dbReference>
<keyword evidence="2 13" id="KW-0813">Transport</keyword>
<gene>
    <name evidence="13" type="primary">atpF</name>
    <name evidence="16" type="ORF">SAMN05421767_1148</name>
</gene>
<keyword evidence="10 13" id="KW-0066">ATP synthesis</keyword>
<feature type="transmembrane region" description="Helical" evidence="13">
    <location>
        <begin position="6"/>
        <end position="31"/>
    </location>
</feature>
<dbReference type="EMBL" id="FOGF01000014">
    <property type="protein sequence ID" value="SEQ98916.1"/>
    <property type="molecule type" value="Genomic_DNA"/>
</dbReference>
<evidence type="ECO:0000256" key="2">
    <source>
        <dbReference type="ARBA" id="ARBA00022448"/>
    </source>
</evidence>
<evidence type="ECO:0000256" key="14">
    <source>
        <dbReference type="RuleBase" id="RU003848"/>
    </source>
</evidence>
<keyword evidence="4 13" id="KW-0138">CF(0)</keyword>
<keyword evidence="8 13" id="KW-0406">Ion transport</keyword>
<comment type="function">
    <text evidence="11 13">F(1)F(0) ATP synthase produces ATP from ADP in the presence of a proton or sodium gradient. F-type ATPases consist of two structural domains, F(1) containing the extramembraneous catalytic core and F(0) containing the membrane proton channel, linked together by a central stalk and a peripheral stalk. During catalysis, ATP synthesis in the catalytic domain of F(1) is coupled via a rotary mechanism of the central stalk subunits to proton translocation.</text>
</comment>
<evidence type="ECO:0000256" key="1">
    <source>
        <dbReference type="ARBA" id="ARBA00005513"/>
    </source>
</evidence>
<keyword evidence="3 13" id="KW-1003">Cell membrane</keyword>
<dbReference type="InterPro" id="IPR002146">
    <property type="entry name" value="ATP_synth_b/b'su_bac/chlpt"/>
</dbReference>
<dbReference type="Pfam" id="PF00430">
    <property type="entry name" value="ATP-synt_B"/>
    <property type="match status" value="1"/>
</dbReference>
<comment type="subcellular location">
    <subcellularLocation>
        <location evidence="13">Cell membrane</location>
        <topology evidence="13">Single-pass membrane protein</topology>
    </subcellularLocation>
    <subcellularLocation>
        <location evidence="12">Endomembrane system</location>
        <topology evidence="12">Single-pass membrane protein</topology>
    </subcellularLocation>
</comment>
<dbReference type="GO" id="GO:0046961">
    <property type="term" value="F:proton-transporting ATPase activity, rotational mechanism"/>
    <property type="evidence" value="ECO:0007669"/>
    <property type="project" value="TreeGrafter"/>
</dbReference>
<accession>A0A1H9KIE8</accession>
<sequence>MVENIFANIGVTALMDSLFVIVSFILMIAIIKHFAWDKIVQTMEARRTKISTDLDVAESKRKEAEQIQAQAKDIIQSAENKASSILTESRSASEKLQKEMLNEAKNSVAKMKQDGQHEVELMKQHSLVQMENKIVELSVGVAEQILKKELTPEIHQQIIEEFIEGLDC</sequence>
<keyword evidence="7 13" id="KW-1133">Transmembrane helix</keyword>
<organism evidence="16 17">
    <name type="scientific">Granulicatella balaenopterae</name>
    <dbReference type="NCBI Taxonomy" id="137733"/>
    <lineage>
        <taxon>Bacteria</taxon>
        <taxon>Bacillati</taxon>
        <taxon>Bacillota</taxon>
        <taxon>Bacilli</taxon>
        <taxon>Lactobacillales</taxon>
        <taxon>Carnobacteriaceae</taxon>
        <taxon>Granulicatella</taxon>
    </lineage>
</organism>
<dbReference type="Proteomes" id="UP000198556">
    <property type="component" value="Unassembled WGS sequence"/>
</dbReference>
<reference evidence="16 17" key="1">
    <citation type="submission" date="2016-10" db="EMBL/GenBank/DDBJ databases">
        <authorList>
            <person name="de Groot N.N."/>
        </authorList>
    </citation>
    <scope>NUCLEOTIDE SEQUENCE [LARGE SCALE GENOMIC DNA]</scope>
    <source>
        <strain evidence="16 17">DSM 15827</strain>
    </source>
</reference>
<keyword evidence="9 13" id="KW-0472">Membrane</keyword>
<evidence type="ECO:0000256" key="4">
    <source>
        <dbReference type="ARBA" id="ARBA00022547"/>
    </source>
</evidence>
<dbReference type="GO" id="GO:0046933">
    <property type="term" value="F:proton-transporting ATP synthase activity, rotational mechanism"/>
    <property type="evidence" value="ECO:0007669"/>
    <property type="project" value="UniProtKB-UniRule"/>
</dbReference>
<comment type="subunit">
    <text evidence="13">F-type ATPases have 2 components, F(1) - the catalytic core - and F(0) - the membrane proton channel. F(1) has five subunits: alpha(3), beta(3), gamma(1), delta(1), epsilon(1). F(0) has three main subunits: a(1), b(2) and c(10-14). The alpha and beta chains form an alternating ring which encloses part of the gamma chain. F(1) is attached to F(0) by a central stalk formed by the gamma and epsilon chains, while a peripheral stalk is formed by the delta and b chains.</text>
</comment>
<keyword evidence="6 13" id="KW-0375">Hydrogen ion transport</keyword>
<dbReference type="GO" id="GO:0012505">
    <property type="term" value="C:endomembrane system"/>
    <property type="evidence" value="ECO:0007669"/>
    <property type="project" value="UniProtKB-SubCell"/>
</dbReference>
<evidence type="ECO:0000256" key="8">
    <source>
        <dbReference type="ARBA" id="ARBA00023065"/>
    </source>
</evidence>
<keyword evidence="5 13" id="KW-0812">Transmembrane</keyword>
<name>A0A1H9KIE8_9LACT</name>
<dbReference type="Gene3D" id="6.10.250.1580">
    <property type="match status" value="1"/>
</dbReference>
<feature type="coiled-coil region" evidence="15">
    <location>
        <begin position="54"/>
        <end position="81"/>
    </location>
</feature>
<proteinExistence type="inferred from homology"/>
<evidence type="ECO:0000256" key="12">
    <source>
        <dbReference type="ARBA" id="ARBA00037847"/>
    </source>
</evidence>
<keyword evidence="15" id="KW-0175">Coiled coil</keyword>
<dbReference type="STRING" id="137733.SAMN05421767_1148"/>
<evidence type="ECO:0000313" key="17">
    <source>
        <dbReference type="Proteomes" id="UP000198556"/>
    </source>
</evidence>
<evidence type="ECO:0000256" key="6">
    <source>
        <dbReference type="ARBA" id="ARBA00022781"/>
    </source>
</evidence>
<dbReference type="OrthoDB" id="282095at2"/>
<keyword evidence="17" id="KW-1185">Reference proteome</keyword>
<dbReference type="PANTHER" id="PTHR33445">
    <property type="entry name" value="ATP SYNTHASE SUBUNIT B', CHLOROPLASTIC"/>
    <property type="match status" value="1"/>
</dbReference>
<evidence type="ECO:0000256" key="15">
    <source>
        <dbReference type="SAM" id="Coils"/>
    </source>
</evidence>